<proteinExistence type="predicted"/>
<dbReference type="InterPro" id="IPR032534">
    <property type="entry name" value="EcxA_zinc-bd"/>
</dbReference>
<dbReference type="Gene3D" id="3.40.390.10">
    <property type="entry name" value="Collagenase (Catalytic Domain)"/>
    <property type="match status" value="1"/>
</dbReference>
<dbReference type="PANTHER" id="PTHR38478">
    <property type="entry name" value="PEPTIDASE M1A AND M12B"/>
    <property type="match status" value="1"/>
</dbReference>
<dbReference type="GO" id="GO:0008237">
    <property type="term" value="F:metallopeptidase activity"/>
    <property type="evidence" value="ECO:0007669"/>
    <property type="project" value="UniProtKB-KW"/>
</dbReference>
<feature type="domain" description="DUF5117" evidence="2">
    <location>
        <begin position="72"/>
        <end position="258"/>
    </location>
</feature>
<accession>A0ABP9S3W0</accession>
<protein>
    <submittedName>
        <fullName evidence="3">Zinc-dependent metalloprotease</fullName>
    </submittedName>
</protein>
<dbReference type="EMBL" id="BAABLF010000007">
    <property type="protein sequence ID" value="GAA5190097.1"/>
    <property type="molecule type" value="Genomic_DNA"/>
</dbReference>
<evidence type="ECO:0000259" key="2">
    <source>
        <dbReference type="Pfam" id="PF17148"/>
    </source>
</evidence>
<evidence type="ECO:0000313" key="3">
    <source>
        <dbReference type="EMBL" id="GAA5190097.1"/>
    </source>
</evidence>
<dbReference type="InterPro" id="IPR034032">
    <property type="entry name" value="Zn_MMP-like_bac"/>
</dbReference>
<evidence type="ECO:0000313" key="4">
    <source>
        <dbReference type="Proteomes" id="UP001501600"/>
    </source>
</evidence>
<dbReference type="CDD" id="cd04276">
    <property type="entry name" value="ZnMc_MMP_like_2"/>
    <property type="match status" value="1"/>
</dbReference>
<dbReference type="RefSeq" id="WP_345316329.1">
    <property type="nucleotide sequence ID" value="NZ_BAABLF010000007.1"/>
</dbReference>
<dbReference type="InterPro" id="IPR024079">
    <property type="entry name" value="MetalloPept_cat_dom_sf"/>
</dbReference>
<feature type="domain" description="EcxA zinc-binding" evidence="1">
    <location>
        <begin position="387"/>
        <end position="683"/>
    </location>
</feature>
<keyword evidence="4" id="KW-1185">Reference proteome</keyword>
<keyword evidence="3" id="KW-0482">Metalloprotease</keyword>
<comment type="caution">
    <text evidence="3">The sequence shown here is derived from an EMBL/GenBank/DDBJ whole genome shotgun (WGS) entry which is preliminary data.</text>
</comment>
<gene>
    <name evidence="3" type="ORF">GCM10025772_14000</name>
</gene>
<dbReference type="PANTHER" id="PTHR38478:SF1">
    <property type="entry name" value="ZINC DEPENDENT METALLOPROTEASE DOMAIN LIPOPROTEIN"/>
    <property type="match status" value="1"/>
</dbReference>
<dbReference type="InterPro" id="IPR033413">
    <property type="entry name" value="DUF5117"/>
</dbReference>
<sequence length="781" mass="86085">MDWKGFCCPAQVGLWVLLWLSVLPLQAANLLEWRLSSQGQLTMTLPPLQQPMLLQSGLLSGVGANEIGLDRGQLGATRMVQFERHGDRLLLRQLNSGYRAAGAIDTQRRAVMEAFADSVLWVGTLEGERVDVTSLVLQDWHGVARALSDSGQGDFALSLEHSLVLSDGVKAFPHNADVDLQLTFVGRDAGEALRSVAADPDIISVRVRYSLIRLPAEPMTPRPFHPDSGFFALSHMDYAQPLGRPLRVSVLPRHRLEKVRPGPAPSPVVEPIVYYLDNATPEPMRSALLEGALWWQSAFTEAGFEDAFRVEIMPEDMDPQDLRYNTIAWVHRVTRGWSYGGSVIDPRSGEILKGHVTLGSLRVRQDHLIFRGLTAGWKDRKEAFGAAEQTALARLRQLSAHEVGHTLGLAHNFAASASGDPSVMDYPHPHITLEKGQVVLAGSYREGLSPWDSYAIAFGYGHYDGPAEQVQATLVAEARTRGLKFLSDPDARGLGSAHPAAQLWDNGEDPVARLSELMAIRARVLAQLGPQALLPGEPGSALGRLMVPLYLLPRYQIDAVASLLGGADYDYEGSSVTSLAPEWQRAALESLVGLLEPAQLRLPARLRESWVPQAYGHSWDREQFGGQQGPVPDWLAPPEAFARLVLEAVLSPARLNRMQQQQWQDPELPGPMALLEALSEQVMLVHREEGFDALIQARLRAVVADHWLSLYHDPAVAPEVRALVAARLRSDANQLERRARRSDERIDAHYRLLAEVMRNGLSDPELRMIPEPLPVPPGSPI</sequence>
<keyword evidence="3" id="KW-0645">Protease</keyword>
<reference evidence="4" key="1">
    <citation type="journal article" date="2019" name="Int. J. Syst. Evol. Microbiol.">
        <title>The Global Catalogue of Microorganisms (GCM) 10K type strain sequencing project: providing services to taxonomists for standard genome sequencing and annotation.</title>
        <authorList>
            <consortium name="The Broad Institute Genomics Platform"/>
            <consortium name="The Broad Institute Genome Sequencing Center for Infectious Disease"/>
            <person name="Wu L."/>
            <person name="Ma J."/>
        </authorList>
    </citation>
    <scope>NUCLEOTIDE SEQUENCE [LARGE SCALE GENOMIC DNA]</scope>
    <source>
        <strain evidence="4">JCM 18720</strain>
    </source>
</reference>
<dbReference type="SUPFAM" id="SSF55486">
    <property type="entry name" value="Metalloproteases ('zincins'), catalytic domain"/>
    <property type="match status" value="1"/>
</dbReference>
<name>A0ABP9S3W0_9GAMM</name>
<dbReference type="Pfam" id="PF17148">
    <property type="entry name" value="DUF5117"/>
    <property type="match status" value="1"/>
</dbReference>
<dbReference type="Pfam" id="PF16313">
    <property type="entry name" value="DUF4953"/>
    <property type="match status" value="1"/>
</dbReference>
<evidence type="ECO:0000259" key="1">
    <source>
        <dbReference type="Pfam" id="PF16313"/>
    </source>
</evidence>
<dbReference type="Proteomes" id="UP001501600">
    <property type="component" value="Unassembled WGS sequence"/>
</dbReference>
<keyword evidence="3" id="KW-0378">Hydrolase</keyword>
<organism evidence="3 4">
    <name type="scientific">Ferrimonas gelatinilytica</name>
    <dbReference type="NCBI Taxonomy" id="1255257"/>
    <lineage>
        <taxon>Bacteria</taxon>
        <taxon>Pseudomonadati</taxon>
        <taxon>Pseudomonadota</taxon>
        <taxon>Gammaproteobacteria</taxon>
        <taxon>Alteromonadales</taxon>
        <taxon>Ferrimonadaceae</taxon>
        <taxon>Ferrimonas</taxon>
    </lineage>
</organism>